<comment type="caution">
    <text evidence="1">The sequence shown here is derived from an EMBL/GenBank/DDBJ whole genome shotgun (WGS) entry which is preliminary data.</text>
</comment>
<dbReference type="EMBL" id="JAHFVK010000001">
    <property type="protein sequence ID" value="MBT2133558.1"/>
    <property type="molecule type" value="Genomic_DNA"/>
</dbReference>
<gene>
    <name evidence="1" type="ORF">KK137_04340</name>
</gene>
<sequence>MEETTNGSKARNMVKRDLKFVFSVALALTTLAACSPAENSIAAPERKVREFSEEDKRLARALSVGQAQAVTEADSPYARALLCANGMDALAERLQDFQGLAEQQQLAIEQARTYFSEELNEAGAGEGKSASDIKSDLEKTALANVDAAENARTAMACLQRLQQAG</sequence>
<proteinExistence type="predicted"/>
<protein>
    <submittedName>
        <fullName evidence="1">Uncharacterized protein</fullName>
    </submittedName>
</protein>
<organism evidence="1 2">
    <name type="scientific">Croceibacterium selenioxidans</name>
    <dbReference type="NCBI Taxonomy" id="2838833"/>
    <lineage>
        <taxon>Bacteria</taxon>
        <taxon>Pseudomonadati</taxon>
        <taxon>Pseudomonadota</taxon>
        <taxon>Alphaproteobacteria</taxon>
        <taxon>Sphingomonadales</taxon>
        <taxon>Erythrobacteraceae</taxon>
        <taxon>Croceibacterium</taxon>
    </lineage>
</organism>
<dbReference type="RefSeq" id="WP_214534795.1">
    <property type="nucleotide sequence ID" value="NZ_JAHFVK010000001.1"/>
</dbReference>
<name>A0ABS5W2Q5_9SPHN</name>
<reference evidence="1 2" key="1">
    <citation type="submission" date="2021-05" db="EMBL/GenBank/DDBJ databases">
        <title>Croceibacterium sp. LX-88 genome sequence.</title>
        <authorList>
            <person name="Luo X."/>
        </authorList>
    </citation>
    <scope>NUCLEOTIDE SEQUENCE [LARGE SCALE GENOMIC DNA]</scope>
    <source>
        <strain evidence="1 2">LX-88</strain>
    </source>
</reference>
<keyword evidence="2" id="KW-1185">Reference proteome</keyword>
<evidence type="ECO:0000313" key="1">
    <source>
        <dbReference type="EMBL" id="MBT2133558.1"/>
    </source>
</evidence>
<dbReference type="Proteomes" id="UP000811255">
    <property type="component" value="Unassembled WGS sequence"/>
</dbReference>
<evidence type="ECO:0000313" key="2">
    <source>
        <dbReference type="Proteomes" id="UP000811255"/>
    </source>
</evidence>
<accession>A0ABS5W2Q5</accession>